<comment type="caution">
    <text evidence="10">The sequence shown here is derived from an EMBL/GenBank/DDBJ whole genome shotgun (WGS) entry which is preliminary data.</text>
</comment>
<dbReference type="PANTHER" id="PTHR43227:SF11">
    <property type="entry name" value="BLL4140 PROTEIN"/>
    <property type="match status" value="1"/>
</dbReference>
<name>A0ABS4TSM7_9PSEU</name>
<accession>A0ABS4TSM7</accession>
<dbReference type="Gene3D" id="1.10.3720.10">
    <property type="entry name" value="MetI-like"/>
    <property type="match status" value="1"/>
</dbReference>
<keyword evidence="2" id="KW-0813">Transport</keyword>
<evidence type="ECO:0000256" key="5">
    <source>
        <dbReference type="ARBA" id="ARBA00022989"/>
    </source>
</evidence>
<feature type="transmembrane region" description="Helical" evidence="8">
    <location>
        <begin position="38"/>
        <end position="66"/>
    </location>
</feature>
<dbReference type="PROSITE" id="PS50928">
    <property type="entry name" value="ABC_TM1"/>
    <property type="match status" value="1"/>
</dbReference>
<feature type="transmembrane region" description="Helical" evidence="8">
    <location>
        <begin position="134"/>
        <end position="156"/>
    </location>
</feature>
<organism evidence="10 11">
    <name type="scientific">Kibdelosporangium banguiense</name>
    <dbReference type="NCBI Taxonomy" id="1365924"/>
    <lineage>
        <taxon>Bacteria</taxon>
        <taxon>Bacillati</taxon>
        <taxon>Actinomycetota</taxon>
        <taxon>Actinomycetes</taxon>
        <taxon>Pseudonocardiales</taxon>
        <taxon>Pseudonocardiaceae</taxon>
        <taxon>Kibdelosporangium</taxon>
    </lineage>
</organism>
<evidence type="ECO:0000256" key="2">
    <source>
        <dbReference type="ARBA" id="ARBA00022448"/>
    </source>
</evidence>
<dbReference type="RefSeq" id="WP_245378552.1">
    <property type="nucleotide sequence ID" value="NZ_JAGINW010000001.1"/>
</dbReference>
<keyword evidence="6 8" id="KW-0472">Membrane</keyword>
<keyword evidence="5 8" id="KW-1133">Transmembrane helix</keyword>
<evidence type="ECO:0000256" key="4">
    <source>
        <dbReference type="ARBA" id="ARBA00022692"/>
    </source>
</evidence>
<evidence type="ECO:0000256" key="8">
    <source>
        <dbReference type="SAM" id="Phobius"/>
    </source>
</evidence>
<feature type="transmembrane region" description="Helical" evidence="8">
    <location>
        <begin position="292"/>
        <end position="314"/>
    </location>
</feature>
<dbReference type="CDD" id="cd06261">
    <property type="entry name" value="TM_PBP2"/>
    <property type="match status" value="1"/>
</dbReference>
<evidence type="ECO:0000256" key="7">
    <source>
        <dbReference type="SAM" id="MobiDB-lite"/>
    </source>
</evidence>
<keyword evidence="11" id="KW-1185">Reference proteome</keyword>
<dbReference type="InterPro" id="IPR050809">
    <property type="entry name" value="UgpAE/MalFG_permease"/>
</dbReference>
<dbReference type="Proteomes" id="UP001519332">
    <property type="component" value="Unassembled WGS sequence"/>
</dbReference>
<proteinExistence type="predicted"/>
<evidence type="ECO:0000256" key="3">
    <source>
        <dbReference type="ARBA" id="ARBA00022475"/>
    </source>
</evidence>
<comment type="subcellular location">
    <subcellularLocation>
        <location evidence="1">Cell membrane</location>
        <topology evidence="1">Multi-pass membrane protein</topology>
    </subcellularLocation>
</comment>
<dbReference type="InterPro" id="IPR000515">
    <property type="entry name" value="MetI-like"/>
</dbReference>
<reference evidence="10 11" key="1">
    <citation type="submission" date="2021-03" db="EMBL/GenBank/DDBJ databases">
        <title>Sequencing the genomes of 1000 actinobacteria strains.</title>
        <authorList>
            <person name="Klenk H.-P."/>
        </authorList>
    </citation>
    <scope>NUCLEOTIDE SEQUENCE [LARGE SCALE GENOMIC DNA]</scope>
    <source>
        <strain evidence="10 11">DSM 46670</strain>
    </source>
</reference>
<evidence type="ECO:0000256" key="1">
    <source>
        <dbReference type="ARBA" id="ARBA00004651"/>
    </source>
</evidence>
<sequence length="325" mass="35521">MTASSLATPPASGDKPEAGGGGVEKSRQAAHIARRKRLFWPFVAPTLVLYGLFLIVPTLATVVLSFSNWRGAGDTPEFNGFAQYMQMFGDEGFQNSFVNTLIYITLGGVGTFVLAFLFTMVLRDMRGNKMVRAILFFPNIVAPVALGMFFGVVYRYQPNRQGLANYLLESVGLSSVKFLEADSVTWVVLGSIIWASAGFYITILMAAVDRIPPYLYEDASIAGASPWQKFRNITLPLTWDVVGIAGVLWTINAIKIFELVFVMAGSGTYAPPIHTWTLGIFVFDRSFGGTPAYGAACACAVVMIALVSVFVVALRRLMRRDAIQF</sequence>
<feature type="transmembrane region" description="Helical" evidence="8">
    <location>
        <begin position="184"/>
        <end position="208"/>
    </location>
</feature>
<dbReference type="PANTHER" id="PTHR43227">
    <property type="entry name" value="BLL4140 PROTEIN"/>
    <property type="match status" value="1"/>
</dbReference>
<feature type="region of interest" description="Disordered" evidence="7">
    <location>
        <begin position="1"/>
        <end position="26"/>
    </location>
</feature>
<dbReference type="SUPFAM" id="SSF161098">
    <property type="entry name" value="MetI-like"/>
    <property type="match status" value="1"/>
</dbReference>
<evidence type="ECO:0000256" key="6">
    <source>
        <dbReference type="ARBA" id="ARBA00023136"/>
    </source>
</evidence>
<feature type="transmembrane region" description="Helical" evidence="8">
    <location>
        <begin position="101"/>
        <end position="122"/>
    </location>
</feature>
<keyword evidence="3" id="KW-1003">Cell membrane</keyword>
<gene>
    <name evidence="10" type="ORF">JOF56_007797</name>
</gene>
<evidence type="ECO:0000313" key="10">
    <source>
        <dbReference type="EMBL" id="MBP2327412.1"/>
    </source>
</evidence>
<feature type="domain" description="ABC transmembrane type-1" evidence="9">
    <location>
        <begin position="97"/>
        <end position="314"/>
    </location>
</feature>
<dbReference type="EMBL" id="JAGINW010000001">
    <property type="protein sequence ID" value="MBP2327412.1"/>
    <property type="molecule type" value="Genomic_DNA"/>
</dbReference>
<dbReference type="InterPro" id="IPR035906">
    <property type="entry name" value="MetI-like_sf"/>
</dbReference>
<evidence type="ECO:0000313" key="11">
    <source>
        <dbReference type="Proteomes" id="UP001519332"/>
    </source>
</evidence>
<protein>
    <submittedName>
        <fullName evidence="10">Raffinose/stachyose/melibiose transport system permease protein</fullName>
    </submittedName>
</protein>
<evidence type="ECO:0000259" key="9">
    <source>
        <dbReference type="PROSITE" id="PS50928"/>
    </source>
</evidence>
<keyword evidence="4 8" id="KW-0812">Transmembrane</keyword>